<dbReference type="EMBL" id="JAMSHJ010000002">
    <property type="protein sequence ID" value="KAI5437108.1"/>
    <property type="molecule type" value="Genomic_DNA"/>
</dbReference>
<dbReference type="PANTHER" id="PTHR48475">
    <property type="entry name" value="RIBONUCLEASE H"/>
    <property type="match status" value="1"/>
</dbReference>
<gene>
    <name evidence="1" type="ORF">KIW84_023288</name>
</gene>
<accession>A0A9D5B7S6</accession>
<dbReference type="PANTHER" id="PTHR48475:SF1">
    <property type="entry name" value="RNASE H TYPE-1 DOMAIN-CONTAINING PROTEIN"/>
    <property type="match status" value="1"/>
</dbReference>
<reference evidence="1 2" key="1">
    <citation type="journal article" date="2022" name="Nat. Genet.">
        <title>Improved pea reference genome and pan-genome highlight genomic features and evolutionary characteristics.</title>
        <authorList>
            <person name="Yang T."/>
            <person name="Liu R."/>
            <person name="Luo Y."/>
            <person name="Hu S."/>
            <person name="Wang D."/>
            <person name="Wang C."/>
            <person name="Pandey M.K."/>
            <person name="Ge S."/>
            <person name="Xu Q."/>
            <person name="Li N."/>
            <person name="Li G."/>
            <person name="Huang Y."/>
            <person name="Saxena R.K."/>
            <person name="Ji Y."/>
            <person name="Li M."/>
            <person name="Yan X."/>
            <person name="He Y."/>
            <person name="Liu Y."/>
            <person name="Wang X."/>
            <person name="Xiang C."/>
            <person name="Varshney R.K."/>
            <person name="Ding H."/>
            <person name="Gao S."/>
            <person name="Zong X."/>
        </authorList>
    </citation>
    <scope>NUCLEOTIDE SEQUENCE [LARGE SCALE GENOMIC DNA]</scope>
    <source>
        <strain evidence="1 2">cv. Zhongwan 6</strain>
    </source>
</reference>
<comment type="caution">
    <text evidence="1">The sequence shown here is derived from an EMBL/GenBank/DDBJ whole genome shotgun (WGS) entry which is preliminary data.</text>
</comment>
<organism evidence="1 2">
    <name type="scientific">Pisum sativum</name>
    <name type="common">Garden pea</name>
    <name type="synonym">Lathyrus oleraceus</name>
    <dbReference type="NCBI Taxonomy" id="3888"/>
    <lineage>
        <taxon>Eukaryota</taxon>
        <taxon>Viridiplantae</taxon>
        <taxon>Streptophyta</taxon>
        <taxon>Embryophyta</taxon>
        <taxon>Tracheophyta</taxon>
        <taxon>Spermatophyta</taxon>
        <taxon>Magnoliopsida</taxon>
        <taxon>eudicotyledons</taxon>
        <taxon>Gunneridae</taxon>
        <taxon>Pentapetalae</taxon>
        <taxon>rosids</taxon>
        <taxon>fabids</taxon>
        <taxon>Fabales</taxon>
        <taxon>Fabaceae</taxon>
        <taxon>Papilionoideae</taxon>
        <taxon>50 kb inversion clade</taxon>
        <taxon>NPAAA clade</taxon>
        <taxon>Hologalegina</taxon>
        <taxon>IRL clade</taxon>
        <taxon>Fabeae</taxon>
        <taxon>Lathyrus</taxon>
    </lineage>
</organism>
<dbReference type="Proteomes" id="UP001058974">
    <property type="component" value="Chromosome 2"/>
</dbReference>
<evidence type="ECO:0000313" key="1">
    <source>
        <dbReference type="EMBL" id="KAI5437108.1"/>
    </source>
</evidence>
<evidence type="ECO:0000313" key="2">
    <source>
        <dbReference type="Proteomes" id="UP001058974"/>
    </source>
</evidence>
<sequence length="180" mass="20633">MGRPDEAQPELEVTDNKICQVTTANQARKWPLKGKFVASKLSVKYAMLHKISYGVQEHVHAGLFQNVIHKVMASDMTRFDQLNLIEEKRLIAMCHGQLYQQRMKTAFDRKVRPRMFREGDLVLKKILSFKPDSRGKWTSKYEGPYVVKRAFSGGALILTTIDGEELTRPVNTDAVNKYFA</sequence>
<keyword evidence="2" id="KW-1185">Reference proteome</keyword>
<proteinExistence type="predicted"/>
<dbReference type="AlphaFoldDB" id="A0A9D5B7S6"/>
<dbReference type="Gramene" id="Psat02G0328800-T1">
    <property type="protein sequence ID" value="KAI5437108.1"/>
    <property type="gene ID" value="KIW84_023288"/>
</dbReference>
<name>A0A9D5B7S6_PEA</name>
<protein>
    <submittedName>
        <fullName evidence="1">Uncharacterized protein</fullName>
    </submittedName>
</protein>